<keyword evidence="2" id="KW-1185">Reference proteome</keyword>
<organism evidence="1 2">
    <name type="scientific">Eumeta variegata</name>
    <name type="common">Bagworm moth</name>
    <name type="synonym">Eumeta japonica</name>
    <dbReference type="NCBI Taxonomy" id="151549"/>
    <lineage>
        <taxon>Eukaryota</taxon>
        <taxon>Metazoa</taxon>
        <taxon>Ecdysozoa</taxon>
        <taxon>Arthropoda</taxon>
        <taxon>Hexapoda</taxon>
        <taxon>Insecta</taxon>
        <taxon>Pterygota</taxon>
        <taxon>Neoptera</taxon>
        <taxon>Endopterygota</taxon>
        <taxon>Lepidoptera</taxon>
        <taxon>Glossata</taxon>
        <taxon>Ditrysia</taxon>
        <taxon>Tineoidea</taxon>
        <taxon>Psychidae</taxon>
        <taxon>Oiketicinae</taxon>
        <taxon>Eumeta</taxon>
    </lineage>
</organism>
<reference evidence="1 2" key="1">
    <citation type="journal article" date="2019" name="Commun. Biol.">
        <title>The bagworm genome reveals a unique fibroin gene that provides high tensile strength.</title>
        <authorList>
            <person name="Kono N."/>
            <person name="Nakamura H."/>
            <person name="Ohtoshi R."/>
            <person name="Tomita M."/>
            <person name="Numata K."/>
            <person name="Arakawa K."/>
        </authorList>
    </citation>
    <scope>NUCLEOTIDE SEQUENCE [LARGE SCALE GENOMIC DNA]</scope>
</reference>
<proteinExistence type="predicted"/>
<name>A0A4C1Y4C7_EUMVA</name>
<evidence type="ECO:0000313" key="1">
    <source>
        <dbReference type="EMBL" id="GBP70736.1"/>
    </source>
</evidence>
<evidence type="ECO:0000313" key="2">
    <source>
        <dbReference type="Proteomes" id="UP000299102"/>
    </source>
</evidence>
<dbReference type="AlphaFoldDB" id="A0A4C1Y4C7"/>
<gene>
    <name evidence="1" type="ORF">EVAR_51035_1</name>
</gene>
<comment type="caution">
    <text evidence="1">The sequence shown here is derived from an EMBL/GenBank/DDBJ whole genome shotgun (WGS) entry which is preliminary data.</text>
</comment>
<accession>A0A4C1Y4C7</accession>
<protein>
    <submittedName>
        <fullName evidence="1">Uncharacterized protein</fullName>
    </submittedName>
</protein>
<sequence length="177" mass="19755">MICCELWKERRARRPGRFTEGPVVLFGGAPAIGPINLSSVAAGRSEEICEVNNRVTSREAPPERLDAVLHLPPGALPRTWESNFDSRLCVIFTIKLCKIPLPLSARLISLVTYVCVNAVNTVMLVSELYHPNAEAYSPTIFLFKILRDSELNFSRWASASRRLLTTVVAKQYPEPTT</sequence>
<dbReference type="Proteomes" id="UP000299102">
    <property type="component" value="Unassembled WGS sequence"/>
</dbReference>
<dbReference type="EMBL" id="BGZK01001084">
    <property type="protein sequence ID" value="GBP70736.1"/>
    <property type="molecule type" value="Genomic_DNA"/>
</dbReference>